<evidence type="ECO:0000256" key="6">
    <source>
        <dbReference type="SAM" id="Phobius"/>
    </source>
</evidence>
<accession>A0AAV3PSC2</accession>
<keyword evidence="4 6" id="KW-1133">Transmembrane helix</keyword>
<keyword evidence="8" id="KW-1185">Reference proteome</keyword>
<feature type="transmembrane region" description="Helical" evidence="6">
    <location>
        <begin position="29"/>
        <end position="50"/>
    </location>
</feature>
<feature type="transmembrane region" description="Helical" evidence="6">
    <location>
        <begin position="167"/>
        <end position="194"/>
    </location>
</feature>
<feature type="transmembrane region" description="Helical" evidence="6">
    <location>
        <begin position="317"/>
        <end position="341"/>
    </location>
</feature>
<comment type="caution">
    <text evidence="7">The sequence shown here is derived from an EMBL/GenBank/DDBJ whole genome shotgun (WGS) entry which is preliminary data.</text>
</comment>
<dbReference type="PANTHER" id="PTHR11206">
    <property type="entry name" value="MULTIDRUG RESISTANCE PROTEIN"/>
    <property type="match status" value="1"/>
</dbReference>
<dbReference type="GO" id="GO:0015297">
    <property type="term" value="F:antiporter activity"/>
    <property type="evidence" value="ECO:0007669"/>
    <property type="project" value="InterPro"/>
</dbReference>
<dbReference type="AlphaFoldDB" id="A0AAV3PSC2"/>
<dbReference type="GO" id="GO:1990961">
    <property type="term" value="P:xenobiotic detoxification by transmembrane export across the plasma membrane"/>
    <property type="evidence" value="ECO:0007669"/>
    <property type="project" value="InterPro"/>
</dbReference>
<dbReference type="CDD" id="cd13132">
    <property type="entry name" value="MATE_eukaryotic"/>
    <property type="match status" value="1"/>
</dbReference>
<feature type="transmembrane region" description="Helical" evidence="6">
    <location>
        <begin position="347"/>
        <end position="368"/>
    </location>
</feature>
<evidence type="ECO:0000256" key="3">
    <source>
        <dbReference type="ARBA" id="ARBA00022692"/>
    </source>
</evidence>
<keyword evidence="3 6" id="KW-0812">Transmembrane</keyword>
<dbReference type="InterPro" id="IPR002528">
    <property type="entry name" value="MATE_fam"/>
</dbReference>
<evidence type="ECO:0000313" key="8">
    <source>
        <dbReference type="Proteomes" id="UP001454036"/>
    </source>
</evidence>
<keyword evidence="5 6" id="KW-0472">Membrane</keyword>
<feature type="transmembrane region" description="Helical" evidence="6">
    <location>
        <begin position="284"/>
        <end position="305"/>
    </location>
</feature>
<dbReference type="Proteomes" id="UP001454036">
    <property type="component" value="Unassembled WGS sequence"/>
</dbReference>
<comment type="subcellular location">
    <subcellularLocation>
        <location evidence="1">Membrane</location>
        <topology evidence="1">Multi-pass membrane protein</topology>
    </subcellularLocation>
</comment>
<evidence type="ECO:0000256" key="1">
    <source>
        <dbReference type="ARBA" id="ARBA00004141"/>
    </source>
</evidence>
<evidence type="ECO:0000256" key="4">
    <source>
        <dbReference type="ARBA" id="ARBA00022989"/>
    </source>
</evidence>
<sequence>MGSAAETLCGQAYGAKQYDMLGVYMQRSWIILFCTSIPMLFLYIFANSILRLIGQSPEIAELAGKFSHWMIPQLFAFALNFPIQKFLQAQSKIFAMAIISFVGMVIHIFFSWLLIVKLGWGLGGGAIVLNASWWFVVIAQLVYIFSGTCGEAWSGFSIKAFQNLWGFVRLSVSSAVMVCLEMWYYSALLLFAGYLKNAEVAVSGFSVCFNILCWVLSLAFGFNAAISVRVSNELGAGHPMKTKFAVIVVTLTTLIFGFLIALVLMATRKQYPAIFVDSKEVQHVVYELTPLLCGNIIINVLQPSLSGVAVGAGWQAYVVYVNIICYYVVGIPLGLILSYVLDMGIMGLFYGMTIGTMVQTFVLIWMMYKTDWNKEILIVEDRMREWGGETVKNTVNGHGIIS</sequence>
<gene>
    <name evidence="7" type="ORF">LIER_37928</name>
</gene>
<evidence type="ECO:0000256" key="5">
    <source>
        <dbReference type="ARBA" id="ARBA00023136"/>
    </source>
</evidence>
<evidence type="ECO:0000256" key="2">
    <source>
        <dbReference type="ARBA" id="ARBA00010199"/>
    </source>
</evidence>
<reference evidence="7 8" key="1">
    <citation type="submission" date="2024-01" db="EMBL/GenBank/DDBJ databases">
        <title>The complete chloroplast genome sequence of Lithospermum erythrorhizon: insights into the phylogenetic relationship among Boraginaceae species and the maternal lineages of purple gromwells.</title>
        <authorList>
            <person name="Okada T."/>
            <person name="Watanabe K."/>
        </authorList>
    </citation>
    <scope>NUCLEOTIDE SEQUENCE [LARGE SCALE GENOMIC DNA]</scope>
</reference>
<feature type="transmembrane region" description="Helical" evidence="6">
    <location>
        <begin position="200"/>
        <end position="223"/>
    </location>
</feature>
<dbReference type="GO" id="GO:0016020">
    <property type="term" value="C:membrane"/>
    <property type="evidence" value="ECO:0007669"/>
    <property type="project" value="UniProtKB-SubCell"/>
</dbReference>
<dbReference type="Pfam" id="PF01554">
    <property type="entry name" value="MatE"/>
    <property type="match status" value="2"/>
</dbReference>
<dbReference type="InterPro" id="IPR045069">
    <property type="entry name" value="MATE_euk"/>
</dbReference>
<dbReference type="NCBIfam" id="TIGR00797">
    <property type="entry name" value="matE"/>
    <property type="match status" value="1"/>
</dbReference>
<feature type="transmembrane region" description="Helical" evidence="6">
    <location>
        <begin position="244"/>
        <end position="264"/>
    </location>
</feature>
<feature type="transmembrane region" description="Helical" evidence="6">
    <location>
        <begin position="127"/>
        <end position="146"/>
    </location>
</feature>
<evidence type="ECO:0000313" key="7">
    <source>
        <dbReference type="EMBL" id="GAA0154630.1"/>
    </source>
</evidence>
<dbReference type="GO" id="GO:0042910">
    <property type="term" value="F:xenobiotic transmembrane transporter activity"/>
    <property type="evidence" value="ECO:0007669"/>
    <property type="project" value="InterPro"/>
</dbReference>
<feature type="transmembrane region" description="Helical" evidence="6">
    <location>
        <begin position="93"/>
        <end position="115"/>
    </location>
</feature>
<name>A0AAV3PSC2_LITER</name>
<dbReference type="EMBL" id="BAABME010018670">
    <property type="protein sequence ID" value="GAA0154630.1"/>
    <property type="molecule type" value="Genomic_DNA"/>
</dbReference>
<comment type="similarity">
    <text evidence="2">Belongs to the multi antimicrobial extrusion (MATE) (TC 2.A.66.1) family.</text>
</comment>
<organism evidence="7 8">
    <name type="scientific">Lithospermum erythrorhizon</name>
    <name type="common">Purple gromwell</name>
    <name type="synonym">Lithospermum officinale var. erythrorhizon</name>
    <dbReference type="NCBI Taxonomy" id="34254"/>
    <lineage>
        <taxon>Eukaryota</taxon>
        <taxon>Viridiplantae</taxon>
        <taxon>Streptophyta</taxon>
        <taxon>Embryophyta</taxon>
        <taxon>Tracheophyta</taxon>
        <taxon>Spermatophyta</taxon>
        <taxon>Magnoliopsida</taxon>
        <taxon>eudicotyledons</taxon>
        <taxon>Gunneridae</taxon>
        <taxon>Pentapetalae</taxon>
        <taxon>asterids</taxon>
        <taxon>lamiids</taxon>
        <taxon>Boraginales</taxon>
        <taxon>Boraginaceae</taxon>
        <taxon>Boraginoideae</taxon>
        <taxon>Lithospermeae</taxon>
        <taxon>Lithospermum</taxon>
    </lineage>
</organism>
<proteinExistence type="inferred from homology"/>
<protein>
    <submittedName>
        <fullName evidence="7">Transporter</fullName>
    </submittedName>
</protein>